<dbReference type="GO" id="GO:0000244">
    <property type="term" value="P:spliceosomal tri-snRNP complex assembly"/>
    <property type="evidence" value="ECO:0007669"/>
    <property type="project" value="EnsemblFungi"/>
</dbReference>
<dbReference type="Proteomes" id="UP000000709">
    <property type="component" value="Unassembled WGS sequence"/>
</dbReference>
<dbReference type="Gene3D" id="3.30.70.870">
    <property type="entry name" value="Elongation Factor G (Translational Gtpase), domain 3"/>
    <property type="match status" value="1"/>
</dbReference>
<accession>G3AL05</accession>
<name>G3AL05_SPAPN</name>
<dbReference type="GO" id="GO:0005829">
    <property type="term" value="C:cytosol"/>
    <property type="evidence" value="ECO:0007669"/>
    <property type="project" value="TreeGrafter"/>
</dbReference>
<dbReference type="Gene3D" id="3.30.70.240">
    <property type="match status" value="1"/>
</dbReference>
<comment type="subcellular location">
    <subcellularLocation>
        <location evidence="1">Nucleus</location>
    </subcellularLocation>
</comment>
<dbReference type="InterPro" id="IPR044121">
    <property type="entry name" value="Snu114_GTP-bd"/>
</dbReference>
<dbReference type="InterPro" id="IPR000640">
    <property type="entry name" value="EFG_V-like"/>
</dbReference>
<dbReference type="FunFam" id="3.30.230.10:FF:000009">
    <property type="entry name" value="116 kDa U5 small nuclear ribonucleoprotein component"/>
    <property type="match status" value="1"/>
</dbReference>
<dbReference type="GO" id="GO:0000388">
    <property type="term" value="P:spliceosome conformational change to release U4 (or U4atac) and U1 (or U11)"/>
    <property type="evidence" value="ECO:0007669"/>
    <property type="project" value="EnsemblFungi"/>
</dbReference>
<dbReference type="SMART" id="SM00838">
    <property type="entry name" value="EFG_C"/>
    <property type="match status" value="1"/>
</dbReference>
<feature type="domain" description="Tr-type G" evidence="9">
    <location>
        <begin position="127"/>
        <end position="338"/>
    </location>
</feature>
<keyword evidence="10" id="KW-0378">Hydrolase</keyword>
<dbReference type="CDD" id="cd01683">
    <property type="entry name" value="EF2_IV_snRNP"/>
    <property type="match status" value="1"/>
</dbReference>
<dbReference type="SUPFAM" id="SSF50447">
    <property type="entry name" value="Translation proteins"/>
    <property type="match status" value="1"/>
</dbReference>
<evidence type="ECO:0000256" key="8">
    <source>
        <dbReference type="SAM" id="MobiDB-lite"/>
    </source>
</evidence>
<dbReference type="Pfam" id="PF00679">
    <property type="entry name" value="EFG_C"/>
    <property type="match status" value="1"/>
</dbReference>
<reference evidence="10 11" key="1">
    <citation type="journal article" date="2011" name="Proc. Natl. Acad. Sci. U.S.A.">
        <title>Comparative genomics of xylose-fermenting fungi for enhanced biofuel production.</title>
        <authorList>
            <person name="Wohlbach D.J."/>
            <person name="Kuo A."/>
            <person name="Sato T.K."/>
            <person name="Potts K.M."/>
            <person name="Salamov A.A."/>
            <person name="LaButti K.M."/>
            <person name="Sun H."/>
            <person name="Clum A."/>
            <person name="Pangilinan J.L."/>
            <person name="Lindquist E.A."/>
            <person name="Lucas S."/>
            <person name="Lapidus A."/>
            <person name="Jin M."/>
            <person name="Gunawan C."/>
            <person name="Balan V."/>
            <person name="Dale B.E."/>
            <person name="Jeffries T.W."/>
            <person name="Zinkel R."/>
            <person name="Barry K.W."/>
            <person name="Grigoriev I.V."/>
            <person name="Gasch A.P."/>
        </authorList>
    </citation>
    <scope>NUCLEOTIDE SEQUENCE [LARGE SCALE GENOMIC DNA]</scope>
    <source>
        <strain evidence="11">NRRL Y-27907 / 11-Y1</strain>
    </source>
</reference>
<dbReference type="InParanoid" id="G3AL05"/>
<evidence type="ECO:0000256" key="5">
    <source>
        <dbReference type="ARBA" id="ARBA00023187"/>
    </source>
</evidence>
<dbReference type="GO" id="GO:0000974">
    <property type="term" value="C:Prp19 complex"/>
    <property type="evidence" value="ECO:0007669"/>
    <property type="project" value="EnsemblFungi"/>
</dbReference>
<evidence type="ECO:0000256" key="7">
    <source>
        <dbReference type="ARBA" id="ARBA00055641"/>
    </source>
</evidence>
<evidence type="ECO:0000313" key="11">
    <source>
        <dbReference type="Proteomes" id="UP000000709"/>
    </source>
</evidence>
<dbReference type="FunFam" id="3.40.50.300:FF:000646">
    <property type="entry name" value="U5 small nuclear ribonucleoprotein component"/>
    <property type="match status" value="1"/>
</dbReference>
<dbReference type="Gene3D" id="3.40.50.300">
    <property type="entry name" value="P-loop containing nucleotide triphosphate hydrolases"/>
    <property type="match status" value="1"/>
</dbReference>
<dbReference type="Gene3D" id="3.30.230.10">
    <property type="match status" value="1"/>
</dbReference>
<feature type="compositionally biased region" description="Acidic residues" evidence="8">
    <location>
        <begin position="33"/>
        <end position="48"/>
    </location>
</feature>
<dbReference type="EMBL" id="GL996501">
    <property type="protein sequence ID" value="EGW33048.1"/>
    <property type="molecule type" value="Genomic_DNA"/>
</dbReference>
<dbReference type="GO" id="GO:0000349">
    <property type="term" value="P:generation of catalytic spliceosome for first transesterification step"/>
    <property type="evidence" value="ECO:0007669"/>
    <property type="project" value="EnsemblFungi"/>
</dbReference>
<evidence type="ECO:0000256" key="3">
    <source>
        <dbReference type="ARBA" id="ARBA00022741"/>
    </source>
</evidence>
<gene>
    <name evidence="10" type="ORF">SPAPADRAFT_135852</name>
</gene>
<proteinExistence type="predicted"/>
<dbReference type="InterPro" id="IPR020568">
    <property type="entry name" value="Ribosomal_Su5_D2-typ_SF"/>
</dbReference>
<dbReference type="Gene3D" id="3.90.1430.10">
    <property type="entry name" value="Yeast translation eEF2 (G' domain)"/>
    <property type="match status" value="1"/>
</dbReference>
<dbReference type="GO" id="GO:0003924">
    <property type="term" value="F:GTPase activity"/>
    <property type="evidence" value="ECO:0007669"/>
    <property type="project" value="EnsemblFungi"/>
</dbReference>
<dbReference type="Gene3D" id="2.40.30.10">
    <property type="entry name" value="Translation factors"/>
    <property type="match status" value="1"/>
</dbReference>
<dbReference type="InterPro" id="IPR014721">
    <property type="entry name" value="Ribsml_uS5_D2-typ_fold_subgr"/>
</dbReference>
<dbReference type="AlphaFoldDB" id="G3AL05"/>
<dbReference type="SMART" id="SM00889">
    <property type="entry name" value="EFG_IV"/>
    <property type="match status" value="1"/>
</dbReference>
<dbReference type="SUPFAM" id="SSF54211">
    <property type="entry name" value="Ribosomal protein S5 domain 2-like"/>
    <property type="match status" value="1"/>
</dbReference>
<dbReference type="PRINTS" id="PR00315">
    <property type="entry name" value="ELONGATNFCT"/>
</dbReference>
<protein>
    <submittedName>
        <fullName evidence="10">ATP dependent RNA helicase and U5 mRNA splicing factor</fullName>
    </submittedName>
</protein>
<dbReference type="SUPFAM" id="SSF54980">
    <property type="entry name" value="EF-G C-terminal domain-like"/>
    <property type="match status" value="2"/>
</dbReference>
<dbReference type="RefSeq" id="XP_007374563.1">
    <property type="nucleotide sequence ID" value="XM_007374501.1"/>
</dbReference>
<keyword evidence="10" id="KW-0347">Helicase</keyword>
<dbReference type="InterPro" id="IPR005517">
    <property type="entry name" value="Transl_elong_EFG/EF2_IV"/>
</dbReference>
<dbReference type="HOGENOM" id="CLU_002794_11_2_1"/>
<evidence type="ECO:0000256" key="6">
    <source>
        <dbReference type="ARBA" id="ARBA00023242"/>
    </source>
</evidence>
<dbReference type="InterPro" id="IPR027417">
    <property type="entry name" value="P-loop_NTPase"/>
</dbReference>
<dbReference type="GO" id="GO:0071007">
    <property type="term" value="C:U2-type catalytic step 2 spliceosome"/>
    <property type="evidence" value="ECO:0007669"/>
    <property type="project" value="TreeGrafter"/>
</dbReference>
<dbReference type="GO" id="GO:0004386">
    <property type="term" value="F:helicase activity"/>
    <property type="evidence" value="ECO:0007669"/>
    <property type="project" value="UniProtKB-KW"/>
</dbReference>
<dbReference type="PANTHER" id="PTHR42908">
    <property type="entry name" value="TRANSLATION ELONGATION FACTOR-RELATED"/>
    <property type="match status" value="1"/>
</dbReference>
<dbReference type="OrthoDB" id="364892at2759"/>
<dbReference type="InterPro" id="IPR005225">
    <property type="entry name" value="Small_GTP-bd"/>
</dbReference>
<dbReference type="KEGG" id="spaa:SPAPADRAFT_135852"/>
<dbReference type="FunCoup" id="G3AL05">
    <property type="interactions" value="266"/>
</dbReference>
<keyword evidence="4" id="KW-0342">GTP-binding</keyword>
<dbReference type="SUPFAM" id="SSF52540">
    <property type="entry name" value="P-loop containing nucleoside triphosphate hydrolases"/>
    <property type="match status" value="1"/>
</dbReference>
<dbReference type="eggNOG" id="KOG0468">
    <property type="taxonomic scope" value="Eukaryota"/>
</dbReference>
<dbReference type="CDD" id="cd04167">
    <property type="entry name" value="Snu114p"/>
    <property type="match status" value="1"/>
</dbReference>
<dbReference type="Pfam" id="PF03764">
    <property type="entry name" value="EFG_IV"/>
    <property type="match status" value="1"/>
</dbReference>
<organism evidence="11">
    <name type="scientific">Spathaspora passalidarum (strain NRRL Y-27907 / 11-Y1)</name>
    <dbReference type="NCBI Taxonomy" id="619300"/>
    <lineage>
        <taxon>Eukaryota</taxon>
        <taxon>Fungi</taxon>
        <taxon>Dikarya</taxon>
        <taxon>Ascomycota</taxon>
        <taxon>Saccharomycotina</taxon>
        <taxon>Pichiomycetes</taxon>
        <taxon>Debaryomycetaceae</taxon>
        <taxon>Spathaspora</taxon>
    </lineage>
</organism>
<dbReference type="NCBIfam" id="TIGR00231">
    <property type="entry name" value="small_GTP"/>
    <property type="match status" value="1"/>
</dbReference>
<dbReference type="PANTHER" id="PTHR42908:SF6">
    <property type="entry name" value="116 KDA U5 SMALL NUCLEAR RIBONUCLEOPROTEIN COMPONENT"/>
    <property type="match status" value="1"/>
</dbReference>
<keyword evidence="5" id="KW-0508">mRNA splicing</keyword>
<dbReference type="STRING" id="619300.G3AL05"/>
<evidence type="ECO:0000259" key="9">
    <source>
        <dbReference type="PROSITE" id="PS51722"/>
    </source>
</evidence>
<dbReference type="GO" id="GO:0046540">
    <property type="term" value="C:U4/U6 x U5 tri-snRNP complex"/>
    <property type="evidence" value="ECO:0007669"/>
    <property type="project" value="EnsemblFungi"/>
</dbReference>
<comment type="function">
    <text evidence="7">Component of the U5 snRNP complex required for pre-mRNA splicing. Binds GTP.</text>
</comment>
<dbReference type="GO" id="GO:0030623">
    <property type="term" value="F:U5 snRNA binding"/>
    <property type="evidence" value="ECO:0007669"/>
    <property type="project" value="EnsemblFungi"/>
</dbReference>
<keyword evidence="10" id="KW-0067">ATP-binding</keyword>
<keyword evidence="11" id="KW-1185">Reference proteome</keyword>
<evidence type="ECO:0000256" key="1">
    <source>
        <dbReference type="ARBA" id="ARBA00004123"/>
    </source>
</evidence>
<evidence type="ECO:0000313" key="10">
    <source>
        <dbReference type="EMBL" id="EGW33048.1"/>
    </source>
</evidence>
<dbReference type="PROSITE" id="PS51722">
    <property type="entry name" value="G_TR_2"/>
    <property type="match status" value="1"/>
</dbReference>
<keyword evidence="6" id="KW-0539">Nucleus</keyword>
<dbReference type="InterPro" id="IPR009000">
    <property type="entry name" value="Transl_B-barrel_sf"/>
</dbReference>
<dbReference type="InterPro" id="IPR000795">
    <property type="entry name" value="T_Tr_GTP-bd_dom"/>
</dbReference>
<evidence type="ECO:0000256" key="4">
    <source>
        <dbReference type="ARBA" id="ARBA00023134"/>
    </source>
</evidence>
<dbReference type="GO" id="GO:0005682">
    <property type="term" value="C:U5 snRNP"/>
    <property type="evidence" value="ECO:0007669"/>
    <property type="project" value="EnsemblFungi"/>
</dbReference>
<keyword evidence="3" id="KW-0547">Nucleotide-binding</keyword>
<keyword evidence="2" id="KW-0507">mRNA processing</keyword>
<dbReference type="GO" id="GO:0005525">
    <property type="term" value="F:GTP binding"/>
    <property type="evidence" value="ECO:0007669"/>
    <property type="project" value="UniProtKB-KW"/>
</dbReference>
<dbReference type="FunFam" id="3.30.70.870:FF:000002">
    <property type="entry name" value="Translation elongation factor 2"/>
    <property type="match status" value="1"/>
</dbReference>
<evidence type="ECO:0000256" key="2">
    <source>
        <dbReference type="ARBA" id="ARBA00022664"/>
    </source>
</evidence>
<dbReference type="OMA" id="THRMTTF"/>
<sequence>MAADDELYDEFGNLIGDEFDSDAESSNESLASVEEESDQASDEEEEELHADSTSLIKRTEEAGETIFIQPDEPMSNQPVIKPKIEKAMKIDFTANLSFTELEEKYKDLPELIYSRDFMISTMNQLPERIRNIAVVGNLHSGKSRFVDALILYTHSPSIKLKNTLKNFKPLRFMDNHKLEIEREVTIKSSPITLLLQDLKDKSYVFNIIDTPGHVDFQDETTAAISCSDGVVLVIDVVEGLTYRDKLLINQIMRENLPIVLVLNKFDRLILELKLPAKDCYLKLKYIVDDISEYINSNELISTYTHAPISPIRDVVFASSTFEFSFTLKSFSKLYLTNQKSQMDIEKFSQKLWGDIYYDAVNHKFTSKSDQLPRTFVSFILEPIYKIINYTLVSEPSQPKIAKLLWENFGVSLHKSEYKQDSQVLLKSVFHVVFNAHCGFVDTVSKSIPPPALEKDENFVGKVVKLIESPDGKAFSSLVRVYKGILKIGDKVKVYGDSFSENTEDFKIEVVEGIYIPGGRYKVPIREAGVGSLVIIDGIESIIKKGATISDPALSMPGVTPKYTSNSVFKIALEPVNPSELPILLDAMRKINKSYLASVITVEESGEHVILAPGQLYMDCILHDLRNFFTDGLEIRISDPMTKFSETCIDTSFTKIPVNTESNEISIIAEPVNDDKLSRAIESGKICLQQPTKVLSKTLRTEFGWDSLAARSVWAFGPDDLQLPNILLDDTLESETDKSNLLSVKDSIVLGFKWGVNEGPLCDEPIRNTKFRILDAVINGSELYKSSSQIIPLARRACYTGLLTATPKLMEPIYRLDATCTYRAISVVKELLKRRRGEFVREDPIPGTQLFSVLGYVPVIDSVGLEVDLKLHSQGQATCYLSFANWEVVPGDPLDQNCELPSLKPVPHESLARDFVLKTRRRKGLSGEPSLQKYIDPDLYIKLKEKGLVQ</sequence>
<dbReference type="GeneID" id="18869926"/>
<dbReference type="InterPro" id="IPR035647">
    <property type="entry name" value="EFG_III/V"/>
</dbReference>
<dbReference type="Pfam" id="PF00009">
    <property type="entry name" value="GTP_EFTU"/>
    <property type="match status" value="1"/>
</dbReference>
<feature type="region of interest" description="Disordered" evidence="8">
    <location>
        <begin position="1"/>
        <end position="55"/>
    </location>
</feature>